<comment type="caution">
    <text evidence="2">The sequence shown here is derived from an EMBL/GenBank/DDBJ whole genome shotgun (WGS) entry which is preliminary data.</text>
</comment>
<name>A0AAP0HW01_9MAGN</name>
<feature type="region of interest" description="Disordered" evidence="1">
    <location>
        <begin position="78"/>
        <end position="98"/>
    </location>
</feature>
<dbReference type="Proteomes" id="UP001420932">
    <property type="component" value="Unassembled WGS sequence"/>
</dbReference>
<protein>
    <submittedName>
        <fullName evidence="2">Uncharacterized protein</fullName>
    </submittedName>
</protein>
<reference evidence="2 3" key="1">
    <citation type="submission" date="2024-01" db="EMBL/GenBank/DDBJ databases">
        <title>Genome assemblies of Stephania.</title>
        <authorList>
            <person name="Yang L."/>
        </authorList>
    </citation>
    <scope>NUCLEOTIDE SEQUENCE [LARGE SCALE GENOMIC DNA]</scope>
    <source>
        <strain evidence="2">YNDBR</strain>
        <tissue evidence="2">Leaf</tissue>
    </source>
</reference>
<dbReference type="EMBL" id="JBBNAF010000011">
    <property type="protein sequence ID" value="KAK9098641.1"/>
    <property type="molecule type" value="Genomic_DNA"/>
</dbReference>
<organism evidence="2 3">
    <name type="scientific">Stephania yunnanensis</name>
    <dbReference type="NCBI Taxonomy" id="152371"/>
    <lineage>
        <taxon>Eukaryota</taxon>
        <taxon>Viridiplantae</taxon>
        <taxon>Streptophyta</taxon>
        <taxon>Embryophyta</taxon>
        <taxon>Tracheophyta</taxon>
        <taxon>Spermatophyta</taxon>
        <taxon>Magnoliopsida</taxon>
        <taxon>Ranunculales</taxon>
        <taxon>Menispermaceae</taxon>
        <taxon>Menispermoideae</taxon>
        <taxon>Cissampelideae</taxon>
        <taxon>Stephania</taxon>
    </lineage>
</organism>
<sequence>MSGGSTLMLVTKPETKRLNNGFIGGSKGATKLRSALQLQFLSMASARMLSRHSQQALFSIAKFNKPYFHALLQCGSERRDSGGGRVELAGVRGERRRE</sequence>
<keyword evidence="3" id="KW-1185">Reference proteome</keyword>
<proteinExistence type="predicted"/>
<evidence type="ECO:0000313" key="3">
    <source>
        <dbReference type="Proteomes" id="UP001420932"/>
    </source>
</evidence>
<gene>
    <name evidence="2" type="ORF">Syun_025686</name>
</gene>
<dbReference type="AlphaFoldDB" id="A0AAP0HW01"/>
<evidence type="ECO:0000313" key="2">
    <source>
        <dbReference type="EMBL" id="KAK9098641.1"/>
    </source>
</evidence>
<evidence type="ECO:0000256" key="1">
    <source>
        <dbReference type="SAM" id="MobiDB-lite"/>
    </source>
</evidence>
<accession>A0AAP0HW01</accession>